<evidence type="ECO:0000313" key="12">
    <source>
        <dbReference type="EMBL" id="HEA87597.1"/>
    </source>
</evidence>
<dbReference type="InterPro" id="IPR005846">
    <property type="entry name" value="A-D-PHexomutase_a/b/a-III"/>
</dbReference>
<organism evidence="13">
    <name type="scientific">candidate division WOR-3 bacterium</name>
    <dbReference type="NCBI Taxonomy" id="2052148"/>
    <lineage>
        <taxon>Bacteria</taxon>
        <taxon>Bacteria division WOR-3</taxon>
    </lineage>
</organism>
<keyword evidence="6" id="KW-0413">Isomerase</keyword>
<evidence type="ECO:0000256" key="2">
    <source>
        <dbReference type="ARBA" id="ARBA00010231"/>
    </source>
</evidence>
<sequence length="462" mass="49183">MVDGYNRGVSEAIFSVSGLRGIAGRGLTAELVSRVTEVFCRLYGPGGFALGRDPRPSGSWIKDVVQKVLSEFRCQVFELGICPTPTAVHFVRQRGLKGGLVITASHNPIEWNGLKLVHPAGRFLFADEVAALDRLMAEGSADSLYCCAGSEGGVVSEAGAVDAHIAAIRRHPLFAGISAGGLRIGVDAVNGAMSGAAAALLRAFGAEPVTINCEPEKLSRGFPRGPEPVPGNLTALCQLVQAERLDAGFAFDPDGDRFSCVDENGVPLGEEATLGLAALFVLAQRKTDVVVNLSTSRMVDSIAERFGVRVLRTPVGEANVVRKMLETGAVLGGEGNGGVIFPEINSTRDGLVAAAAVLGLMRKSGKSLGAIRQELPEYHQVKSAVQAREFDVERLISNLERYRGKVPIVDRSDGIRIDGGDWWVHIRKSNTEPAVRIIAEARSRMLAEDLVGQVRQLLEKGG</sequence>
<dbReference type="SUPFAM" id="SSF55957">
    <property type="entry name" value="Phosphoglucomutase, C-terminal domain"/>
    <property type="match status" value="1"/>
</dbReference>
<dbReference type="Gene3D" id="3.30.310.50">
    <property type="entry name" value="Alpha-D-phosphohexomutase, C-terminal domain"/>
    <property type="match status" value="1"/>
</dbReference>
<dbReference type="SUPFAM" id="SSF53738">
    <property type="entry name" value="Phosphoglucomutase, first 3 domains"/>
    <property type="match status" value="3"/>
</dbReference>
<name>A0A7C3IMQ2_UNCW3</name>
<dbReference type="GO" id="GO:0005975">
    <property type="term" value="P:carbohydrate metabolic process"/>
    <property type="evidence" value="ECO:0007669"/>
    <property type="project" value="InterPro"/>
</dbReference>
<gene>
    <name evidence="12" type="ORF">ENP94_06270</name>
    <name evidence="13" type="ORF">ENS16_00185</name>
</gene>
<reference evidence="13" key="1">
    <citation type="journal article" date="2020" name="mSystems">
        <title>Genome- and Community-Level Interaction Insights into Carbon Utilization and Element Cycling Functions of Hydrothermarchaeota in Hydrothermal Sediment.</title>
        <authorList>
            <person name="Zhou Z."/>
            <person name="Liu Y."/>
            <person name="Xu W."/>
            <person name="Pan J."/>
            <person name="Luo Z.H."/>
            <person name="Li M."/>
        </authorList>
    </citation>
    <scope>NUCLEOTIDE SEQUENCE [LARGE SCALE GENOMIC DNA]</scope>
    <source>
        <strain evidence="12">SpSt-265</strain>
        <strain evidence="13">SpSt-465</strain>
    </source>
</reference>
<dbReference type="PRINTS" id="PR00509">
    <property type="entry name" value="PGMPMM"/>
</dbReference>
<dbReference type="Pfam" id="PF02879">
    <property type="entry name" value="PGM_PMM_II"/>
    <property type="match status" value="1"/>
</dbReference>
<dbReference type="Gene3D" id="3.40.120.10">
    <property type="entry name" value="Alpha-D-Glucose-1,6-Bisphosphate, subunit A, domain 3"/>
    <property type="match status" value="3"/>
</dbReference>
<feature type="domain" description="Alpha-D-phosphohexomutase C-terminal" evidence="8">
    <location>
        <begin position="396"/>
        <end position="455"/>
    </location>
</feature>
<dbReference type="AlphaFoldDB" id="A0A7C3IMQ2"/>
<evidence type="ECO:0000259" key="8">
    <source>
        <dbReference type="Pfam" id="PF00408"/>
    </source>
</evidence>
<evidence type="ECO:0000259" key="9">
    <source>
        <dbReference type="Pfam" id="PF02878"/>
    </source>
</evidence>
<dbReference type="InterPro" id="IPR005843">
    <property type="entry name" value="A-D-PHexomutase_C"/>
</dbReference>
<feature type="domain" description="Alpha-D-phosphohexomutase alpha/beta/alpha" evidence="11">
    <location>
        <begin position="273"/>
        <end position="376"/>
    </location>
</feature>
<comment type="caution">
    <text evidence="13">The sequence shown here is derived from an EMBL/GenBank/DDBJ whole genome shotgun (WGS) entry which is preliminary data.</text>
</comment>
<dbReference type="Pfam" id="PF00408">
    <property type="entry name" value="PGM_PMM_IV"/>
    <property type="match status" value="1"/>
</dbReference>
<comment type="similarity">
    <text evidence="2 7">Belongs to the phosphohexose mutase family.</text>
</comment>
<keyword evidence="5 7" id="KW-0460">Magnesium</keyword>
<dbReference type="PROSITE" id="PS00710">
    <property type="entry name" value="PGM_PMM"/>
    <property type="match status" value="1"/>
</dbReference>
<dbReference type="GO" id="GO:0009252">
    <property type="term" value="P:peptidoglycan biosynthetic process"/>
    <property type="evidence" value="ECO:0007669"/>
    <property type="project" value="TreeGrafter"/>
</dbReference>
<proteinExistence type="inferred from homology"/>
<accession>A0A7C3IMQ2</accession>
<evidence type="ECO:0000256" key="7">
    <source>
        <dbReference type="RuleBase" id="RU004326"/>
    </source>
</evidence>
<evidence type="ECO:0000256" key="3">
    <source>
        <dbReference type="ARBA" id="ARBA00022553"/>
    </source>
</evidence>
<dbReference type="InterPro" id="IPR016066">
    <property type="entry name" value="A-D-PHexomutase_CS"/>
</dbReference>
<dbReference type="PANTHER" id="PTHR42946:SF1">
    <property type="entry name" value="PHOSPHOGLUCOMUTASE (ALPHA-D-GLUCOSE-1,6-BISPHOSPHATE-DEPENDENT)"/>
    <property type="match status" value="1"/>
</dbReference>
<evidence type="ECO:0000259" key="11">
    <source>
        <dbReference type="Pfam" id="PF02880"/>
    </source>
</evidence>
<keyword evidence="3" id="KW-0597">Phosphoprotein</keyword>
<evidence type="ECO:0000256" key="6">
    <source>
        <dbReference type="ARBA" id="ARBA00023235"/>
    </source>
</evidence>
<feature type="domain" description="Alpha-D-phosphohexomutase alpha/beta/alpha" evidence="10">
    <location>
        <begin position="176"/>
        <end position="265"/>
    </location>
</feature>
<evidence type="ECO:0000256" key="5">
    <source>
        <dbReference type="ARBA" id="ARBA00022842"/>
    </source>
</evidence>
<keyword evidence="4 7" id="KW-0479">Metal-binding</keyword>
<dbReference type="PANTHER" id="PTHR42946">
    <property type="entry name" value="PHOSPHOHEXOSE MUTASE"/>
    <property type="match status" value="1"/>
</dbReference>
<dbReference type="GO" id="GO:0005829">
    <property type="term" value="C:cytosol"/>
    <property type="evidence" value="ECO:0007669"/>
    <property type="project" value="TreeGrafter"/>
</dbReference>
<dbReference type="Pfam" id="PF02878">
    <property type="entry name" value="PGM_PMM_I"/>
    <property type="match status" value="1"/>
</dbReference>
<dbReference type="InterPro" id="IPR036900">
    <property type="entry name" value="A-D-PHexomutase_C_sf"/>
</dbReference>
<dbReference type="GO" id="GO:0006048">
    <property type="term" value="P:UDP-N-acetylglucosamine biosynthetic process"/>
    <property type="evidence" value="ECO:0007669"/>
    <property type="project" value="TreeGrafter"/>
</dbReference>
<dbReference type="InterPro" id="IPR050060">
    <property type="entry name" value="Phosphoglucosamine_mutase"/>
</dbReference>
<evidence type="ECO:0000259" key="10">
    <source>
        <dbReference type="Pfam" id="PF02879"/>
    </source>
</evidence>
<dbReference type="InterPro" id="IPR016055">
    <property type="entry name" value="A-D-PHexomutase_a/b/a-I/II/III"/>
</dbReference>
<comment type="cofactor">
    <cofactor evidence="1">
        <name>Mg(2+)</name>
        <dbReference type="ChEBI" id="CHEBI:18420"/>
    </cofactor>
</comment>
<dbReference type="GO" id="GO:0000287">
    <property type="term" value="F:magnesium ion binding"/>
    <property type="evidence" value="ECO:0007669"/>
    <property type="project" value="InterPro"/>
</dbReference>
<dbReference type="GO" id="GO:0004615">
    <property type="term" value="F:phosphomannomutase activity"/>
    <property type="evidence" value="ECO:0007669"/>
    <property type="project" value="TreeGrafter"/>
</dbReference>
<dbReference type="InterPro" id="IPR005844">
    <property type="entry name" value="A-D-PHexomutase_a/b/a-I"/>
</dbReference>
<dbReference type="InterPro" id="IPR005845">
    <property type="entry name" value="A-D-PHexomutase_a/b/a-II"/>
</dbReference>
<dbReference type="InterPro" id="IPR005841">
    <property type="entry name" value="Alpha-D-phosphohexomutase_SF"/>
</dbReference>
<dbReference type="EMBL" id="DSLG01000007">
    <property type="protein sequence ID" value="HEA87597.1"/>
    <property type="molecule type" value="Genomic_DNA"/>
</dbReference>
<dbReference type="EMBL" id="DSTU01000001">
    <property type="protein sequence ID" value="HFJ53100.1"/>
    <property type="molecule type" value="Genomic_DNA"/>
</dbReference>
<dbReference type="Pfam" id="PF02880">
    <property type="entry name" value="PGM_PMM_III"/>
    <property type="match status" value="1"/>
</dbReference>
<evidence type="ECO:0000313" key="13">
    <source>
        <dbReference type="EMBL" id="HFJ53100.1"/>
    </source>
</evidence>
<evidence type="ECO:0000256" key="4">
    <source>
        <dbReference type="ARBA" id="ARBA00022723"/>
    </source>
</evidence>
<protein>
    <submittedName>
        <fullName evidence="13">Phosphoglucosamine mutase</fullName>
    </submittedName>
</protein>
<evidence type="ECO:0000256" key="1">
    <source>
        <dbReference type="ARBA" id="ARBA00001946"/>
    </source>
</evidence>
<dbReference type="GO" id="GO:0008966">
    <property type="term" value="F:phosphoglucosamine mutase activity"/>
    <property type="evidence" value="ECO:0007669"/>
    <property type="project" value="TreeGrafter"/>
</dbReference>
<feature type="domain" description="Alpha-D-phosphohexomutase alpha/beta/alpha" evidence="9">
    <location>
        <begin position="13"/>
        <end position="138"/>
    </location>
</feature>